<dbReference type="PANTHER" id="PTHR46564">
    <property type="entry name" value="TRANSPOSASE"/>
    <property type="match status" value="1"/>
</dbReference>
<proteinExistence type="predicted"/>
<name>A0A6J4N8Y6_9CYAN</name>
<evidence type="ECO:0000259" key="3">
    <source>
        <dbReference type="Pfam" id="PF13592"/>
    </source>
</evidence>
<dbReference type="InterPro" id="IPR025959">
    <property type="entry name" value="Winged_HTH_dom"/>
</dbReference>
<dbReference type="InterPro" id="IPR009057">
    <property type="entry name" value="Homeodomain-like_sf"/>
</dbReference>
<dbReference type="InterPro" id="IPR036388">
    <property type="entry name" value="WH-like_DNA-bd_sf"/>
</dbReference>
<dbReference type="SUPFAM" id="SSF46689">
    <property type="entry name" value="Homeodomain-like"/>
    <property type="match status" value="1"/>
</dbReference>
<evidence type="ECO:0000313" key="4">
    <source>
        <dbReference type="EMBL" id="CAA9377276.1"/>
    </source>
</evidence>
<dbReference type="InterPro" id="IPR012337">
    <property type="entry name" value="RNaseH-like_sf"/>
</dbReference>
<dbReference type="InterPro" id="IPR055247">
    <property type="entry name" value="InsJ-like_HTH"/>
</dbReference>
<evidence type="ECO:0000259" key="2">
    <source>
        <dbReference type="Pfam" id="PF13518"/>
    </source>
</evidence>
<feature type="domain" description="Winged helix-turn helix" evidence="3">
    <location>
        <begin position="100"/>
        <end position="156"/>
    </location>
</feature>
<accession>A0A6J4N8Y6</accession>
<gene>
    <name evidence="4" type="ORF">AVDCRST_MAG94-4634</name>
</gene>
<sequence>MKKPDARLLNPTTQDYLRQQAIRLREQGKRMGEIATYLGVHRTTVSSWWRQYKQEGEVALKQQPRGAKLGEGRSLSPAEEAKVKQLMQAHFPDEVNIDSALWTRSAVQALIACEGGIEMPIRTVGEYLKRWGYTPQKPLKRAYEQDPQAIKVWLETEYPALEQRAQREEAELAWGDESGLRSDAQVGRGYAPIGHTPEIQPSTQRVSVNYIASISHQGKVRFMLYTQKLTAQVFITFLERLIARRTRKLMWIVDRHPVHRSAAVQQWLHQHQDKIEMHFLPSYAPQLNPAEYLNCDVKQGVHSKPPTRSLAQLKGRLRSHLHKLQKLPARIIKYFKHPSSAYAV</sequence>
<dbReference type="EMBL" id="CADCTY010001597">
    <property type="protein sequence ID" value="CAA9377276.1"/>
    <property type="molecule type" value="Genomic_DNA"/>
</dbReference>
<dbReference type="GO" id="GO:0003676">
    <property type="term" value="F:nucleic acid binding"/>
    <property type="evidence" value="ECO:0007669"/>
    <property type="project" value="InterPro"/>
</dbReference>
<protein>
    <submittedName>
        <fullName evidence="4">Mobile element protein</fullName>
    </submittedName>
</protein>
<dbReference type="PANTHER" id="PTHR46564:SF1">
    <property type="entry name" value="TRANSPOSASE"/>
    <property type="match status" value="1"/>
</dbReference>
<reference evidence="4" key="1">
    <citation type="submission" date="2020-02" db="EMBL/GenBank/DDBJ databases">
        <authorList>
            <person name="Meier V. D."/>
        </authorList>
    </citation>
    <scope>NUCLEOTIDE SEQUENCE</scope>
    <source>
        <strain evidence="4">AVDCRST_MAG94</strain>
    </source>
</reference>
<dbReference type="Pfam" id="PF13592">
    <property type="entry name" value="HTH_33"/>
    <property type="match status" value="1"/>
</dbReference>
<dbReference type="Gene3D" id="1.10.10.10">
    <property type="entry name" value="Winged helix-like DNA-binding domain superfamily/Winged helix DNA-binding domain"/>
    <property type="match status" value="1"/>
</dbReference>
<dbReference type="InterPro" id="IPR047655">
    <property type="entry name" value="Transpos_IS630-like"/>
</dbReference>
<dbReference type="Gene3D" id="3.30.420.10">
    <property type="entry name" value="Ribonuclease H-like superfamily/Ribonuclease H"/>
    <property type="match status" value="1"/>
</dbReference>
<dbReference type="SUPFAM" id="SSF53098">
    <property type="entry name" value="Ribonuclease H-like"/>
    <property type="match status" value="1"/>
</dbReference>
<dbReference type="InterPro" id="IPR036397">
    <property type="entry name" value="RNaseH_sf"/>
</dbReference>
<dbReference type="NCBIfam" id="NF033545">
    <property type="entry name" value="transpos_IS630"/>
    <property type="match status" value="1"/>
</dbReference>
<dbReference type="Pfam" id="PF13518">
    <property type="entry name" value="HTH_28"/>
    <property type="match status" value="1"/>
</dbReference>
<feature type="domain" description="Insertion element IS150 protein InsJ-like helix-turn-helix" evidence="2">
    <location>
        <begin position="18"/>
        <end position="68"/>
    </location>
</feature>
<organism evidence="4">
    <name type="scientific">uncultured Leptolyngbya sp</name>
    <dbReference type="NCBI Taxonomy" id="332963"/>
    <lineage>
        <taxon>Bacteria</taxon>
        <taxon>Bacillati</taxon>
        <taxon>Cyanobacteriota</taxon>
        <taxon>Cyanophyceae</taxon>
        <taxon>Leptolyngbyales</taxon>
        <taxon>Leptolyngbyaceae</taxon>
        <taxon>Leptolyngbya group</taxon>
        <taxon>Leptolyngbya</taxon>
        <taxon>environmental samples</taxon>
    </lineage>
</organism>
<evidence type="ECO:0000259" key="1">
    <source>
        <dbReference type="Pfam" id="PF13358"/>
    </source>
</evidence>
<feature type="domain" description="Tc1-like transposase DDE" evidence="1">
    <location>
        <begin position="172"/>
        <end position="313"/>
    </location>
</feature>
<dbReference type="Pfam" id="PF13358">
    <property type="entry name" value="DDE_3"/>
    <property type="match status" value="1"/>
</dbReference>
<dbReference type="InterPro" id="IPR038717">
    <property type="entry name" value="Tc1-like_DDE_dom"/>
</dbReference>
<dbReference type="AlphaFoldDB" id="A0A6J4N8Y6"/>